<feature type="domain" description="N-(5'phosphoribosyl) anthranilate isomerase (PRAI)" evidence="11">
    <location>
        <begin position="3"/>
        <end position="196"/>
    </location>
</feature>
<comment type="caution">
    <text evidence="12">The sequence shown here is derived from an EMBL/GenBank/DDBJ whole genome shotgun (WGS) entry which is preliminary data.</text>
</comment>
<dbReference type="CDD" id="cd00405">
    <property type="entry name" value="PRAI"/>
    <property type="match status" value="1"/>
</dbReference>
<comment type="similarity">
    <text evidence="3 10">Belongs to the TrpF family.</text>
</comment>
<evidence type="ECO:0000313" key="12">
    <source>
        <dbReference type="EMBL" id="NYE04604.1"/>
    </source>
</evidence>
<evidence type="ECO:0000256" key="2">
    <source>
        <dbReference type="ARBA" id="ARBA00004664"/>
    </source>
</evidence>
<dbReference type="UniPathway" id="UPA00035">
    <property type="reaction ID" value="UER00042"/>
</dbReference>
<dbReference type="PANTHER" id="PTHR42894:SF1">
    <property type="entry name" value="N-(5'-PHOSPHORIBOSYL)ANTHRANILATE ISOMERASE"/>
    <property type="match status" value="1"/>
</dbReference>
<dbReference type="InterPro" id="IPR013785">
    <property type="entry name" value="Aldolase_TIM"/>
</dbReference>
<dbReference type="PANTHER" id="PTHR42894">
    <property type="entry name" value="N-(5'-PHOSPHORIBOSYL)ANTHRANILATE ISOMERASE"/>
    <property type="match status" value="1"/>
</dbReference>
<dbReference type="GO" id="GO:0000162">
    <property type="term" value="P:L-tryptophan biosynthetic process"/>
    <property type="evidence" value="ECO:0007669"/>
    <property type="project" value="UniProtKB-UniRule"/>
</dbReference>
<organism evidence="12 13">
    <name type="scientific">Neobacillus niacini</name>
    <dbReference type="NCBI Taxonomy" id="86668"/>
    <lineage>
        <taxon>Bacteria</taxon>
        <taxon>Bacillati</taxon>
        <taxon>Bacillota</taxon>
        <taxon>Bacilli</taxon>
        <taxon>Bacillales</taxon>
        <taxon>Bacillaceae</taxon>
        <taxon>Neobacillus</taxon>
    </lineage>
</organism>
<evidence type="ECO:0000256" key="1">
    <source>
        <dbReference type="ARBA" id="ARBA00001164"/>
    </source>
</evidence>
<dbReference type="Gene3D" id="3.20.20.70">
    <property type="entry name" value="Aldolase class I"/>
    <property type="match status" value="1"/>
</dbReference>
<keyword evidence="7 10" id="KW-0822">Tryptophan biosynthesis</keyword>
<keyword evidence="8 10" id="KW-0057">Aromatic amino acid biosynthesis</keyword>
<comment type="pathway">
    <text evidence="2 10">Amino-acid biosynthesis; L-tryptophan biosynthesis; L-tryptophan from chorismate: step 3/5.</text>
</comment>
<dbReference type="FunFam" id="3.20.20.70:FF:000075">
    <property type="entry name" value="Tryptophan biosynthesis protein TRP1"/>
    <property type="match status" value="1"/>
</dbReference>
<evidence type="ECO:0000256" key="4">
    <source>
        <dbReference type="ARBA" id="ARBA00012572"/>
    </source>
</evidence>
<name>A0A852TB64_9BACI</name>
<proteinExistence type="inferred from homology"/>
<dbReference type="Pfam" id="PF00697">
    <property type="entry name" value="PRAI"/>
    <property type="match status" value="1"/>
</dbReference>
<dbReference type="EC" id="5.3.1.24" evidence="4 10"/>
<dbReference type="InterPro" id="IPR044643">
    <property type="entry name" value="TrpF_fam"/>
</dbReference>
<dbReference type="InterPro" id="IPR011060">
    <property type="entry name" value="RibuloseP-bd_barrel"/>
</dbReference>
<evidence type="ECO:0000256" key="7">
    <source>
        <dbReference type="ARBA" id="ARBA00022822"/>
    </source>
</evidence>
<dbReference type="EMBL" id="JACCBX010000003">
    <property type="protein sequence ID" value="NYE04604.1"/>
    <property type="molecule type" value="Genomic_DNA"/>
</dbReference>
<evidence type="ECO:0000256" key="9">
    <source>
        <dbReference type="ARBA" id="ARBA00023235"/>
    </source>
</evidence>
<evidence type="ECO:0000313" key="13">
    <source>
        <dbReference type="Proteomes" id="UP000548423"/>
    </source>
</evidence>
<evidence type="ECO:0000256" key="10">
    <source>
        <dbReference type="HAMAP-Rule" id="MF_00135"/>
    </source>
</evidence>
<dbReference type="GO" id="GO:0004640">
    <property type="term" value="F:phosphoribosylanthranilate isomerase activity"/>
    <property type="evidence" value="ECO:0007669"/>
    <property type="project" value="UniProtKB-UniRule"/>
</dbReference>
<dbReference type="InterPro" id="IPR001240">
    <property type="entry name" value="PRAI_dom"/>
</dbReference>
<dbReference type="AlphaFoldDB" id="A0A852TB64"/>
<evidence type="ECO:0000256" key="3">
    <source>
        <dbReference type="ARBA" id="ARBA00007571"/>
    </source>
</evidence>
<keyword evidence="6 10" id="KW-0028">Amino-acid biosynthesis</keyword>
<evidence type="ECO:0000256" key="8">
    <source>
        <dbReference type="ARBA" id="ARBA00023141"/>
    </source>
</evidence>
<evidence type="ECO:0000256" key="6">
    <source>
        <dbReference type="ARBA" id="ARBA00022605"/>
    </source>
</evidence>
<reference evidence="13" key="1">
    <citation type="submission" date="2020-07" db="EMBL/GenBank/DDBJ databases">
        <authorList>
            <person name="Partida-Martinez L."/>
            <person name="Huntemann M."/>
            <person name="Clum A."/>
            <person name="Wang J."/>
            <person name="Palaniappan K."/>
            <person name="Ritter S."/>
            <person name="Chen I.-M."/>
            <person name="Stamatis D."/>
            <person name="Reddy T."/>
            <person name="O'Malley R."/>
            <person name="Daum C."/>
            <person name="Shapiro N."/>
            <person name="Ivanova N."/>
            <person name="Kyrpides N."/>
            <person name="Woyke T."/>
        </authorList>
    </citation>
    <scope>NUCLEOTIDE SEQUENCE [LARGE SCALE GENOMIC DNA]</scope>
    <source>
        <strain evidence="13">AT2.8</strain>
    </source>
</reference>
<gene>
    <name evidence="10" type="primary">trpF</name>
    <name evidence="12" type="ORF">F4694_001353</name>
</gene>
<dbReference type="SUPFAM" id="SSF51366">
    <property type="entry name" value="Ribulose-phoshate binding barrel"/>
    <property type="match status" value="1"/>
</dbReference>
<sequence length="215" mass="23240">MKVKICGITDLTTALAAIDYGADAIGFVFAESKRRISVEKAKDIVTHLPKDILKVGVFVNEVKEKIEEIASCVGLTHVQLHGDETPAFSQSLSLPVIKAISVNDDQSLNAIENHSCEYVLIDGPKGKYGGGNGLAFDWNCISANQIKNKKVILAGGLHEVNVEEAIRLIKPYMVDVSSGVETEGKKDLDKIQSFINKAKGSHTGGTRNEVIYTAE</sequence>
<evidence type="ECO:0000259" key="11">
    <source>
        <dbReference type="Pfam" id="PF00697"/>
    </source>
</evidence>
<reference evidence="13" key="2">
    <citation type="submission" date="2020-08" db="EMBL/GenBank/DDBJ databases">
        <title>The Agave Microbiome: Exploring the role of microbial communities in plant adaptations to desert environments.</title>
        <authorList>
            <person name="Partida-Martinez L.P."/>
        </authorList>
    </citation>
    <scope>NUCLEOTIDE SEQUENCE [LARGE SCALE GENOMIC DNA]</scope>
    <source>
        <strain evidence="13">AT2.8</strain>
    </source>
</reference>
<dbReference type="Proteomes" id="UP000548423">
    <property type="component" value="Unassembled WGS sequence"/>
</dbReference>
<comment type="catalytic activity">
    <reaction evidence="1 10">
        <text>N-(5-phospho-beta-D-ribosyl)anthranilate = 1-(2-carboxyphenylamino)-1-deoxy-D-ribulose 5-phosphate</text>
        <dbReference type="Rhea" id="RHEA:21540"/>
        <dbReference type="ChEBI" id="CHEBI:18277"/>
        <dbReference type="ChEBI" id="CHEBI:58613"/>
        <dbReference type="EC" id="5.3.1.24"/>
    </reaction>
</comment>
<dbReference type="HAMAP" id="MF_00135">
    <property type="entry name" value="PRAI"/>
    <property type="match status" value="1"/>
</dbReference>
<protein>
    <recommendedName>
        <fullName evidence="5 10">N-(5'-phosphoribosyl)anthranilate isomerase</fullName>
        <shortName evidence="10">PRAI</shortName>
        <ecNumber evidence="4 10">5.3.1.24</ecNumber>
    </recommendedName>
</protein>
<keyword evidence="9 10" id="KW-0413">Isomerase</keyword>
<accession>A0A852TB64</accession>
<evidence type="ECO:0000256" key="5">
    <source>
        <dbReference type="ARBA" id="ARBA00022272"/>
    </source>
</evidence>